<protein>
    <submittedName>
        <fullName evidence="1">Uncharacterized protein</fullName>
    </submittedName>
</protein>
<dbReference type="RefSeq" id="WP_025177437.1">
    <property type="nucleotide sequence ID" value="NZ_CP043884.1"/>
</dbReference>
<name>A0AAP9WF13_LEPIR</name>
<accession>A0AAP9WF13</accession>
<gene>
    <name evidence="1" type="ORF">Lepto782_17130</name>
</gene>
<evidence type="ECO:0000313" key="2">
    <source>
        <dbReference type="Proteomes" id="UP000663124"/>
    </source>
</evidence>
<dbReference type="EMBL" id="CP043884">
    <property type="protein sequence ID" value="QOI43802.1"/>
    <property type="molecule type" value="Genomic_DNA"/>
</dbReference>
<reference evidence="1" key="1">
    <citation type="submission" date="2019-09" db="EMBL/GenBank/DDBJ databases">
        <title>Comparative Genomics of Leptospira interrogans Reveals Genome Plasticity - A Common Adaptive Strategy for Survival in Various Hosts.</title>
        <authorList>
            <person name="Ramli S.R."/>
            <person name="Bunk B."/>
            <person name="Goris M."/>
            <person name="Bhuju S."/>
            <person name="Jarek M."/>
            <person name="Sproer C."/>
            <person name="Mustakim S."/>
            <person name="Strommenger B."/>
            <person name="Pessler F."/>
        </authorList>
    </citation>
    <scope>NUCLEOTIDE SEQUENCE</scope>
    <source>
        <strain evidence="1">782</strain>
    </source>
</reference>
<dbReference type="AlphaFoldDB" id="A0AAP9WF13"/>
<proteinExistence type="predicted"/>
<organism evidence="1 2">
    <name type="scientific">Leptospira interrogans serovar Canicola</name>
    <dbReference type="NCBI Taxonomy" id="211880"/>
    <lineage>
        <taxon>Bacteria</taxon>
        <taxon>Pseudomonadati</taxon>
        <taxon>Spirochaetota</taxon>
        <taxon>Spirochaetia</taxon>
        <taxon>Leptospirales</taxon>
        <taxon>Leptospiraceae</taxon>
        <taxon>Leptospira</taxon>
    </lineage>
</organism>
<sequence length="81" mass="9795">MIFFYSETIKAKMMNKFLIIFINSFLLKILDSLYTLRKNIVVMFNKEKFRNVTSWPELVEQIGFLYIPQYLFLCVKTKNII</sequence>
<dbReference type="Proteomes" id="UP000663124">
    <property type="component" value="Chromosome 1"/>
</dbReference>
<evidence type="ECO:0000313" key="1">
    <source>
        <dbReference type="EMBL" id="QOI43802.1"/>
    </source>
</evidence>